<proteinExistence type="predicted"/>
<protein>
    <submittedName>
        <fullName evidence="1">Uncharacterized protein</fullName>
    </submittedName>
</protein>
<dbReference type="Proteomes" id="UP000236327">
    <property type="component" value="Unassembled WGS sequence"/>
</dbReference>
<dbReference type="AlphaFoldDB" id="A0A2K2FWF9"/>
<reference evidence="1 2" key="1">
    <citation type="submission" date="2016-05" db="EMBL/GenBank/DDBJ databases">
        <title>Complete genome sequence of Novosphingobium guangzhouense SA925(T).</title>
        <authorList>
            <person name="Sha S."/>
        </authorList>
    </citation>
    <scope>NUCLEOTIDE SEQUENCE [LARGE SCALE GENOMIC DNA]</scope>
    <source>
        <strain evidence="1 2">SA925</strain>
    </source>
</reference>
<sequence>MENTTAIWRGDDALPYGASVTLLARDDSNEHEVPARTPCWIRWIPDEGFSPRYRSCDLADLEIDESMDSCPVDTDYDRTRELPIAPTAIHHAGTGWAHYFDCHIPDRAIEHFVMIGGVLHYLMQDGKPSKGFNEVQAWLCEQGGKRWATLEMPLYVREGVTVTPLYHPFRDTAAEEGDHG</sequence>
<evidence type="ECO:0000313" key="1">
    <source>
        <dbReference type="EMBL" id="PNU03121.1"/>
    </source>
</evidence>
<evidence type="ECO:0000313" key="2">
    <source>
        <dbReference type="Proteomes" id="UP000236327"/>
    </source>
</evidence>
<dbReference type="RefSeq" id="WP_103098091.1">
    <property type="nucleotide sequence ID" value="NZ_LYMM01000058.1"/>
</dbReference>
<dbReference type="EMBL" id="LYMM01000058">
    <property type="protein sequence ID" value="PNU03121.1"/>
    <property type="molecule type" value="Genomic_DNA"/>
</dbReference>
<name>A0A2K2FWF9_9SPHN</name>
<accession>A0A2K2FWF9</accession>
<organism evidence="1 2">
    <name type="scientific">Novosphingobium guangzhouense</name>
    <dbReference type="NCBI Taxonomy" id="1850347"/>
    <lineage>
        <taxon>Bacteria</taxon>
        <taxon>Pseudomonadati</taxon>
        <taxon>Pseudomonadota</taxon>
        <taxon>Alphaproteobacteria</taxon>
        <taxon>Sphingomonadales</taxon>
        <taxon>Sphingomonadaceae</taxon>
        <taxon>Novosphingobium</taxon>
    </lineage>
</organism>
<gene>
    <name evidence="1" type="ORF">A8V01_24875</name>
</gene>
<keyword evidence="2" id="KW-1185">Reference proteome</keyword>
<comment type="caution">
    <text evidence="1">The sequence shown here is derived from an EMBL/GenBank/DDBJ whole genome shotgun (WGS) entry which is preliminary data.</text>
</comment>